<dbReference type="InterPro" id="IPR055101">
    <property type="entry name" value="AIPR_N"/>
</dbReference>
<name>A0ABX2AUP5_9BACT</name>
<dbReference type="Pfam" id="PF22879">
    <property type="entry name" value="AIPR_N"/>
    <property type="match status" value="1"/>
</dbReference>
<evidence type="ECO:0000313" key="4">
    <source>
        <dbReference type="Proteomes" id="UP001193734"/>
    </source>
</evidence>
<evidence type="ECO:0000313" key="3">
    <source>
        <dbReference type="EMBL" id="NPE13703.1"/>
    </source>
</evidence>
<dbReference type="InterPro" id="IPR018891">
    <property type="entry name" value="AIPR_C"/>
</dbReference>
<dbReference type="GeneID" id="82157129"/>
<dbReference type="RefSeq" id="WP_172177034.1">
    <property type="nucleotide sequence ID" value="NZ_CASGIA010000002.1"/>
</dbReference>
<dbReference type="Pfam" id="PF10592">
    <property type="entry name" value="AIPR"/>
    <property type="match status" value="1"/>
</dbReference>
<organism evidence="3 4">
    <name type="scientific">Xylanibacter rodentium</name>
    <dbReference type="NCBI Taxonomy" id="2736289"/>
    <lineage>
        <taxon>Bacteria</taxon>
        <taxon>Pseudomonadati</taxon>
        <taxon>Bacteroidota</taxon>
        <taxon>Bacteroidia</taxon>
        <taxon>Bacteroidales</taxon>
        <taxon>Prevotellaceae</taxon>
        <taxon>Xylanibacter</taxon>
    </lineage>
</organism>
<keyword evidence="4" id="KW-1185">Reference proteome</keyword>
<comment type="caution">
    <text evidence="3">The sequence shown here is derived from an EMBL/GenBank/DDBJ whole genome shotgun (WGS) entry which is preliminary data.</text>
</comment>
<dbReference type="EMBL" id="JABKKE010000006">
    <property type="protein sequence ID" value="NPE13703.1"/>
    <property type="molecule type" value="Genomic_DNA"/>
</dbReference>
<gene>
    <name evidence="3" type="ORF">HPS55_05065</name>
</gene>
<reference evidence="3 4" key="1">
    <citation type="submission" date="2020-05" db="EMBL/GenBank/DDBJ databases">
        <title>Distinct polysaccharide utilization as determinants for interspecies competition between intestinal Prevotella spp.</title>
        <authorList>
            <person name="Galvez E.J.C."/>
            <person name="Iljazovic A."/>
            <person name="Strowig T."/>
        </authorList>
    </citation>
    <scope>NUCLEOTIDE SEQUENCE [LARGE SCALE GENOMIC DNA]</scope>
    <source>
        <strain evidence="3 4">PROD</strain>
    </source>
</reference>
<accession>A0ABX2AUP5</accession>
<evidence type="ECO:0000259" key="1">
    <source>
        <dbReference type="Pfam" id="PF10592"/>
    </source>
</evidence>
<feature type="domain" description="Abortive infection phage resistance protein N-terminal" evidence="2">
    <location>
        <begin position="31"/>
        <end position="178"/>
    </location>
</feature>
<proteinExistence type="predicted"/>
<feature type="domain" description="Abortive phage infection protein C-terminal" evidence="1">
    <location>
        <begin position="237"/>
        <end position="546"/>
    </location>
</feature>
<protein>
    <submittedName>
        <fullName evidence="3">AIPR family protein</fullName>
    </submittedName>
</protein>
<evidence type="ECO:0000259" key="2">
    <source>
        <dbReference type="Pfam" id="PF22879"/>
    </source>
</evidence>
<dbReference type="Proteomes" id="UP001193734">
    <property type="component" value="Unassembled WGS sequence"/>
</dbReference>
<sequence>MDIREFTQEFQDSIKLAVEMGNTDYDEELASAILEYIEDNGEVNVPELCAFQKTRTRITAYDYNDEAESLDLFYLIKADTLLGKINKGKVDQGFNYLMSFYRESMNGTLLKAVNVGNNDEIAEVAKLVKSTKGKINQLRLYVITDGLTDPDAAGAAVESDDGEYIIEFNIWDMQRVYQQHNIRAGKEKVEIDFPTEYNTELQCLKMSEENPFIDAYMAIIPGVTLAKIYKKYQQVLLEKNVRTFLQFKGKVNKGIRKTLREEPDMFFSYNNGISTTASEIDVKDIDGMLYITRLYDWQIVNGGQTTASIAALMNDRDVELKKVFVPMKVSVIRDAENSEELIKAISTSANSQTAIKNSDFSANEPYLVDMEKFSRSEWVPNGKSKPVCKWYFERTRGQYLDQLAQLNGFNEKSFKREYPKNQKITKTDIAKYESSWNMQPYNVCRGAEKNYTLFVSDIKRDKPVVTGNYFKHTIAKCILFNTIDSIVKSKRLGGYKANMNTYLMAAISFLSDRNLDLTYIWEHQAVQQDVINRIEELIPLIWNHLTGSSNSGNQSSNVGEWSKKPECWNRLKLKLGELDKFDQNLMQTETNEDGSYLNEAQQNKIQEAETIEANYWFALANWAKTSDQLSPLERKAAFNFGTMRSRNRAFKSLKQAQFALKIVEKAEELGFENKNKTNCDD</sequence>